<evidence type="ECO:0008006" key="11">
    <source>
        <dbReference type="Google" id="ProtNLM"/>
    </source>
</evidence>
<dbReference type="EMBL" id="CAAHFH010000002">
    <property type="protein sequence ID" value="VGO22830.1"/>
    <property type="molecule type" value="Genomic_DNA"/>
</dbReference>
<comment type="subcellular location">
    <subcellularLocation>
        <location evidence="1">Cell membrane</location>
        <topology evidence="1">Single-pass membrane protein</topology>
    </subcellularLocation>
    <subcellularLocation>
        <location evidence="7">Cell membrane</location>
        <topology evidence="7">Single-pass type II membrane protein</topology>
    </subcellularLocation>
</comment>
<feature type="transmembrane region" description="Helical" evidence="8">
    <location>
        <begin position="15"/>
        <end position="33"/>
    </location>
</feature>
<keyword evidence="10" id="KW-1185">Reference proteome</keyword>
<organism evidence="9 10">
    <name type="scientific">Pontiella sulfatireligans</name>
    <dbReference type="NCBI Taxonomy" id="2750658"/>
    <lineage>
        <taxon>Bacteria</taxon>
        <taxon>Pseudomonadati</taxon>
        <taxon>Kiritimatiellota</taxon>
        <taxon>Kiritimatiellia</taxon>
        <taxon>Kiritimatiellales</taxon>
        <taxon>Pontiellaceae</taxon>
        <taxon>Pontiella</taxon>
    </lineage>
</organism>
<sequence>MKAWIDELINEKTELQIAPLIDVVFLLLIYFMVSARLKRPEADLSLALPGAVSVSTEMEMPDEQIIEVLASGVIMLNNKVYEAPDKSDLVGLEYTLLRYRQAAQLSKTKAMITIAAEDDAVHERVVDVLNACAGAGIENVTFGTVQ</sequence>
<proteinExistence type="inferred from homology"/>
<dbReference type="PANTHER" id="PTHR30558:SF3">
    <property type="entry name" value="BIOPOLYMER TRANSPORT PROTEIN EXBD-RELATED"/>
    <property type="match status" value="1"/>
</dbReference>
<evidence type="ECO:0000256" key="4">
    <source>
        <dbReference type="ARBA" id="ARBA00022692"/>
    </source>
</evidence>
<dbReference type="Pfam" id="PF02472">
    <property type="entry name" value="ExbD"/>
    <property type="match status" value="1"/>
</dbReference>
<evidence type="ECO:0000313" key="10">
    <source>
        <dbReference type="Proteomes" id="UP000346198"/>
    </source>
</evidence>
<evidence type="ECO:0000256" key="3">
    <source>
        <dbReference type="ARBA" id="ARBA00022475"/>
    </source>
</evidence>
<keyword evidence="6 8" id="KW-0472">Membrane</keyword>
<reference evidence="9 10" key="1">
    <citation type="submission" date="2019-04" db="EMBL/GenBank/DDBJ databases">
        <authorList>
            <person name="Van Vliet M D."/>
        </authorList>
    </citation>
    <scope>NUCLEOTIDE SEQUENCE [LARGE SCALE GENOMIC DNA]</scope>
    <source>
        <strain evidence="9 10">F21</strain>
    </source>
</reference>
<name>A0A6C2UR83_9BACT</name>
<evidence type="ECO:0000256" key="1">
    <source>
        <dbReference type="ARBA" id="ARBA00004162"/>
    </source>
</evidence>
<dbReference type="GO" id="GO:0005886">
    <property type="term" value="C:plasma membrane"/>
    <property type="evidence" value="ECO:0007669"/>
    <property type="project" value="UniProtKB-SubCell"/>
</dbReference>
<accession>A0A6C2UR83</accession>
<dbReference type="RefSeq" id="WP_136064497.1">
    <property type="nucleotide sequence ID" value="NZ_CAAHFH010000002.1"/>
</dbReference>
<evidence type="ECO:0000256" key="5">
    <source>
        <dbReference type="ARBA" id="ARBA00022989"/>
    </source>
</evidence>
<evidence type="ECO:0000256" key="2">
    <source>
        <dbReference type="ARBA" id="ARBA00005811"/>
    </source>
</evidence>
<dbReference type="GO" id="GO:0015031">
    <property type="term" value="P:protein transport"/>
    <property type="evidence" value="ECO:0007669"/>
    <property type="project" value="UniProtKB-KW"/>
</dbReference>
<keyword evidence="4 7" id="KW-0812">Transmembrane</keyword>
<evidence type="ECO:0000256" key="7">
    <source>
        <dbReference type="RuleBase" id="RU003879"/>
    </source>
</evidence>
<dbReference type="Proteomes" id="UP000346198">
    <property type="component" value="Unassembled WGS sequence"/>
</dbReference>
<evidence type="ECO:0000313" key="9">
    <source>
        <dbReference type="EMBL" id="VGO22830.1"/>
    </source>
</evidence>
<dbReference type="InterPro" id="IPR003400">
    <property type="entry name" value="ExbD"/>
</dbReference>
<keyword evidence="5 8" id="KW-1133">Transmembrane helix</keyword>
<evidence type="ECO:0000256" key="6">
    <source>
        <dbReference type="ARBA" id="ARBA00023136"/>
    </source>
</evidence>
<dbReference type="AlphaFoldDB" id="A0A6C2UR83"/>
<keyword evidence="3" id="KW-1003">Cell membrane</keyword>
<keyword evidence="7" id="KW-0813">Transport</keyword>
<protein>
    <recommendedName>
        <fullName evidence="11">Biopolymer transport protein ExbD</fullName>
    </recommendedName>
</protein>
<comment type="similarity">
    <text evidence="2 7">Belongs to the ExbD/TolR family.</text>
</comment>
<keyword evidence="7" id="KW-0653">Protein transport</keyword>
<evidence type="ECO:0000256" key="8">
    <source>
        <dbReference type="SAM" id="Phobius"/>
    </source>
</evidence>
<dbReference type="PANTHER" id="PTHR30558">
    <property type="entry name" value="EXBD MEMBRANE COMPONENT OF PMF-DRIVEN MACROMOLECULE IMPORT SYSTEM"/>
    <property type="match status" value="1"/>
</dbReference>
<gene>
    <name evidence="9" type="ORF">SCARR_04927</name>
</gene>
<dbReference type="GO" id="GO:0022857">
    <property type="term" value="F:transmembrane transporter activity"/>
    <property type="evidence" value="ECO:0007669"/>
    <property type="project" value="InterPro"/>
</dbReference>